<gene>
    <name evidence="2" type="ORF">C4544_02825</name>
</gene>
<name>A0A419DE91_9BACT</name>
<dbReference type="EMBL" id="QZJW01000019">
    <property type="protein sequence ID" value="RJO61424.1"/>
    <property type="molecule type" value="Genomic_DNA"/>
</dbReference>
<evidence type="ECO:0000256" key="1">
    <source>
        <dbReference type="SAM" id="Phobius"/>
    </source>
</evidence>
<keyword evidence="1" id="KW-0812">Transmembrane</keyword>
<feature type="transmembrane region" description="Helical" evidence="1">
    <location>
        <begin position="6"/>
        <end position="29"/>
    </location>
</feature>
<accession>A0A419DE91</accession>
<protein>
    <submittedName>
        <fullName evidence="2">Uncharacterized protein</fullName>
    </submittedName>
</protein>
<reference evidence="2 3" key="1">
    <citation type="journal article" date="2017" name="ISME J.">
        <title>Energy and carbon metabolisms in a deep terrestrial subsurface fluid microbial community.</title>
        <authorList>
            <person name="Momper L."/>
            <person name="Jungbluth S.P."/>
            <person name="Lee M.D."/>
            <person name="Amend J.P."/>
        </authorList>
    </citation>
    <scope>NUCLEOTIDE SEQUENCE [LARGE SCALE GENOMIC DNA]</scope>
    <source>
        <strain evidence="2">SURF_29</strain>
    </source>
</reference>
<evidence type="ECO:0000313" key="3">
    <source>
        <dbReference type="Proteomes" id="UP000285655"/>
    </source>
</evidence>
<feature type="transmembrane region" description="Helical" evidence="1">
    <location>
        <begin position="41"/>
        <end position="61"/>
    </location>
</feature>
<dbReference type="Proteomes" id="UP000285655">
    <property type="component" value="Unassembled WGS sequence"/>
</dbReference>
<sequence length="66" mass="7116">MGVLYVIFLVGAALFCFLAGVFPGCAVIGFSRNSEYKLASISFLAFSILWGLAFLAVHSVYARAFT</sequence>
<keyword evidence="1" id="KW-1133">Transmembrane helix</keyword>
<proteinExistence type="predicted"/>
<keyword evidence="1" id="KW-0472">Membrane</keyword>
<organism evidence="2 3">
    <name type="scientific">candidate division WS5 bacterium</name>
    <dbReference type="NCBI Taxonomy" id="2093353"/>
    <lineage>
        <taxon>Bacteria</taxon>
        <taxon>candidate division WS5</taxon>
    </lineage>
</organism>
<dbReference type="AlphaFoldDB" id="A0A419DE91"/>
<comment type="caution">
    <text evidence="2">The sequence shown here is derived from an EMBL/GenBank/DDBJ whole genome shotgun (WGS) entry which is preliminary data.</text>
</comment>
<evidence type="ECO:0000313" key="2">
    <source>
        <dbReference type="EMBL" id="RJO61424.1"/>
    </source>
</evidence>